<evidence type="ECO:0000313" key="6">
    <source>
        <dbReference type="Proteomes" id="UP000016721"/>
    </source>
</evidence>
<dbReference type="GO" id="GO:0016887">
    <property type="term" value="F:ATP hydrolysis activity"/>
    <property type="evidence" value="ECO:0007669"/>
    <property type="project" value="InterPro"/>
</dbReference>
<reference evidence="5 6" key="1">
    <citation type="journal article" date="2013" name="Genome Announc.">
        <title>Draft Genome Sequence of the Hydrogen- and Ethanol-Producing Bacterium Clostridium intestinale Strain URNW.</title>
        <authorList>
            <person name="Lal S."/>
            <person name="Ramachandran U."/>
            <person name="Zhang X."/>
            <person name="Sparling R."/>
            <person name="Levin D.B."/>
        </authorList>
    </citation>
    <scope>NUCLEOTIDE SEQUENCE [LARGE SCALE GENOMIC DNA]</scope>
    <source>
        <strain evidence="5 6">URNW</strain>
    </source>
</reference>
<dbReference type="PATRIC" id="fig|1294142.3.peg.1008"/>
<accession>U2N8Q4</accession>
<dbReference type="SUPFAM" id="SSF75712">
    <property type="entry name" value="Rad50 coiled-coil Zn hook"/>
    <property type="match status" value="1"/>
</dbReference>
<dbReference type="HOGENOM" id="CLU_026083_2_0_9"/>
<dbReference type="EMBL" id="APJA01000009">
    <property type="protein sequence ID" value="ERK31897.1"/>
    <property type="molecule type" value="Genomic_DNA"/>
</dbReference>
<organism evidence="5 6">
    <name type="scientific">Clostridium intestinale URNW</name>
    <dbReference type="NCBI Taxonomy" id="1294142"/>
    <lineage>
        <taxon>Bacteria</taxon>
        <taxon>Bacillati</taxon>
        <taxon>Bacillota</taxon>
        <taxon>Clostridia</taxon>
        <taxon>Eubacteriales</taxon>
        <taxon>Clostridiaceae</taxon>
        <taxon>Clostridium</taxon>
    </lineage>
</organism>
<comment type="caution">
    <text evidence="5">The sequence shown here is derived from an EMBL/GenBank/DDBJ whole genome shotgun (WGS) entry which is preliminary data.</text>
</comment>
<dbReference type="Gene3D" id="3.40.50.300">
    <property type="entry name" value="P-loop containing nucleotide triphosphate hydrolases"/>
    <property type="match status" value="1"/>
</dbReference>
<dbReference type="InterPro" id="IPR027417">
    <property type="entry name" value="P-loop_NTPase"/>
</dbReference>
<evidence type="ECO:0000256" key="4">
    <source>
        <dbReference type="SAM" id="Coils"/>
    </source>
</evidence>
<evidence type="ECO:0000256" key="1">
    <source>
        <dbReference type="ARBA" id="ARBA00006930"/>
    </source>
</evidence>
<name>U2N8Q4_9CLOT</name>
<keyword evidence="4" id="KW-0175">Coiled coil</keyword>
<dbReference type="PANTHER" id="PTHR32114">
    <property type="entry name" value="ABC TRANSPORTER ABCH.3"/>
    <property type="match status" value="1"/>
</dbReference>
<evidence type="ECO:0000313" key="5">
    <source>
        <dbReference type="EMBL" id="ERK31897.1"/>
    </source>
</evidence>
<comment type="similarity">
    <text evidence="1">Belongs to the SMC family. SbcC subfamily.</text>
</comment>
<dbReference type="InterPro" id="IPR022602">
    <property type="entry name" value="DUF2813"/>
</dbReference>
<evidence type="ECO:0000256" key="2">
    <source>
        <dbReference type="ARBA" id="ARBA00011322"/>
    </source>
</evidence>
<dbReference type="AlphaFoldDB" id="U2N8Q4"/>
<dbReference type="PANTHER" id="PTHR32114:SF2">
    <property type="entry name" value="ABC TRANSPORTER ABCH.3"/>
    <property type="match status" value="1"/>
</dbReference>
<gene>
    <name evidence="5" type="ORF">CINTURNW_1008</name>
</gene>
<keyword evidence="6" id="KW-1185">Reference proteome</keyword>
<protein>
    <recommendedName>
        <fullName evidence="3">Nuclease SbcCD subunit C</fullName>
    </recommendedName>
</protein>
<feature type="coiled-coil region" evidence="4">
    <location>
        <begin position="478"/>
        <end position="532"/>
    </location>
</feature>
<dbReference type="SUPFAM" id="SSF52540">
    <property type="entry name" value="P-loop containing nucleoside triphosphate hydrolases"/>
    <property type="match status" value="1"/>
</dbReference>
<dbReference type="RefSeq" id="WP_021801041.1">
    <property type="nucleotide sequence ID" value="NZ_KI273145.1"/>
</dbReference>
<comment type="subunit">
    <text evidence="2">Heterodimer of SbcC and SbcD.</text>
</comment>
<dbReference type="STRING" id="1294142.CINTURNW_1008"/>
<feature type="coiled-coil region" evidence="4">
    <location>
        <begin position="390"/>
        <end position="441"/>
    </location>
</feature>
<evidence type="ECO:0000256" key="3">
    <source>
        <dbReference type="ARBA" id="ARBA00013368"/>
    </source>
</evidence>
<proteinExistence type="inferred from homology"/>
<dbReference type="Proteomes" id="UP000016721">
    <property type="component" value="Unassembled WGS sequence"/>
</dbReference>
<sequence length="652" mass="75301">MIIVLKSLKLKNFKGITALSINFSKVTNIFGENATGKTTIFDSFTWLLFDKDSQDRSKFDIQPLDEDNNVVHMLETEVEALLSIDGREIRLSKLLKEKWVKQRGDIESELKGTVTSYYIDEVPTKMGEYKKKINEIIDENIFKLITNPLYFSTNMKWQDRRGIILKIVGDITNERIIASKAELAGLKNFSDSDNIDELKKVTAAKKKKLVEDKKSIPYRVDELNNSIAEHDFEALEFQKRSISSAINVIENKLMDGSKVNEEKLQYQDKLYKLKSKLKDIEFSEKRKAEKPKLDLHNKLEWEVKSKLINLERDLDTAKRELENNTIISDRIGKELNELREKFINVQNTPFEIDESKFVCPTCKRPLDPENIEALSQELAENHNQNISRQLANINLEGKRKKEELEKYQERVVKNNNLIKAIEKDIEENRGLKLELEEQLSNFSIVIDLYSNEEYKKALKEIKEVENKINEPTEVSQDVHELKNKKISLQADLEQINKELAAKENNEKIKARIAELLDEEKKLAQLIADLEKTEYLCEEFIKTKVNLLESSINEKFKYVKFKLFETQVNGGINECCEALIDGVPFSNANTASQYNAGLDIINALSNFYDVQAPIFIDNRESVNQLIDIESQIINLIVSTDKSLKIENLESEVS</sequence>
<dbReference type="eggNOG" id="COG1196">
    <property type="taxonomic scope" value="Bacteria"/>
</dbReference>
<dbReference type="GO" id="GO:0006302">
    <property type="term" value="P:double-strand break repair"/>
    <property type="evidence" value="ECO:0007669"/>
    <property type="project" value="InterPro"/>
</dbReference>
<dbReference type="Pfam" id="PF11398">
    <property type="entry name" value="DUF2813"/>
    <property type="match status" value="1"/>
</dbReference>